<dbReference type="SMART" id="SM00344">
    <property type="entry name" value="HTH_ASNC"/>
    <property type="match status" value="1"/>
</dbReference>
<evidence type="ECO:0000313" key="6">
    <source>
        <dbReference type="Proteomes" id="UP001595593"/>
    </source>
</evidence>
<dbReference type="InterPro" id="IPR036390">
    <property type="entry name" value="WH_DNA-bd_sf"/>
</dbReference>
<accession>A0ABV7GAC1</accession>
<dbReference type="Pfam" id="PF01037">
    <property type="entry name" value="AsnC_trans_reg"/>
    <property type="match status" value="1"/>
</dbReference>
<dbReference type="InterPro" id="IPR011008">
    <property type="entry name" value="Dimeric_a/b-barrel"/>
</dbReference>
<keyword evidence="6" id="KW-1185">Reference proteome</keyword>
<keyword evidence="1" id="KW-0805">Transcription regulation</keyword>
<feature type="domain" description="HTH asnC-type" evidence="4">
    <location>
        <begin position="4"/>
        <end position="65"/>
    </location>
</feature>
<protein>
    <submittedName>
        <fullName evidence="5">Lrp/AsnC family transcriptional regulator</fullName>
    </submittedName>
</protein>
<comment type="caution">
    <text evidence="5">The sequence shown here is derived from an EMBL/GenBank/DDBJ whole genome shotgun (WGS) entry which is preliminary data.</text>
</comment>
<sequence length="153" mass="17567">MTNLDAIDRKILQLLSRDARLSVERVAEQVNLSATPVRRRIRQLEQAGVIRRYTLDIDMKACGYGLRLFAFIKLQSRDRATIRDFEERVRALPEVTSCNLITGAHDYILEMNVRDMETYNLFLRSILAELPGVFGIETSVLIGQVKNEVPLPY</sequence>
<dbReference type="RefSeq" id="WP_379598973.1">
    <property type="nucleotide sequence ID" value="NZ_JBHRTN010000019.1"/>
</dbReference>
<reference evidence="6" key="1">
    <citation type="journal article" date="2019" name="Int. J. Syst. Evol. Microbiol.">
        <title>The Global Catalogue of Microorganisms (GCM) 10K type strain sequencing project: providing services to taxonomists for standard genome sequencing and annotation.</title>
        <authorList>
            <consortium name="The Broad Institute Genomics Platform"/>
            <consortium name="The Broad Institute Genome Sequencing Center for Infectious Disease"/>
            <person name="Wu L."/>
            <person name="Ma J."/>
        </authorList>
    </citation>
    <scope>NUCLEOTIDE SEQUENCE [LARGE SCALE GENOMIC DNA]</scope>
    <source>
        <strain evidence="6">KCTC 52094</strain>
    </source>
</reference>
<evidence type="ECO:0000313" key="5">
    <source>
        <dbReference type="EMBL" id="MFC3127152.1"/>
    </source>
</evidence>
<dbReference type="PROSITE" id="PS50956">
    <property type="entry name" value="HTH_ASNC_2"/>
    <property type="match status" value="1"/>
</dbReference>
<dbReference type="EMBL" id="JBHRTN010000019">
    <property type="protein sequence ID" value="MFC3127152.1"/>
    <property type="molecule type" value="Genomic_DNA"/>
</dbReference>
<name>A0ABV7GAC1_9PROT</name>
<dbReference type="PRINTS" id="PR00033">
    <property type="entry name" value="HTHASNC"/>
</dbReference>
<keyword evidence="3" id="KW-0804">Transcription</keyword>
<dbReference type="InterPro" id="IPR019888">
    <property type="entry name" value="Tscrpt_reg_AsnC-like"/>
</dbReference>
<dbReference type="InterPro" id="IPR011991">
    <property type="entry name" value="ArsR-like_HTH"/>
</dbReference>
<dbReference type="SUPFAM" id="SSF46785">
    <property type="entry name" value="Winged helix' DNA-binding domain"/>
    <property type="match status" value="1"/>
</dbReference>
<dbReference type="InterPro" id="IPR000485">
    <property type="entry name" value="AsnC-type_HTH_dom"/>
</dbReference>
<dbReference type="Pfam" id="PF13412">
    <property type="entry name" value="HTH_24"/>
    <property type="match status" value="1"/>
</dbReference>
<keyword evidence="2" id="KW-0238">DNA-binding</keyword>
<evidence type="ECO:0000259" key="4">
    <source>
        <dbReference type="PROSITE" id="PS50956"/>
    </source>
</evidence>
<dbReference type="Gene3D" id="1.10.10.10">
    <property type="entry name" value="Winged helix-like DNA-binding domain superfamily/Winged helix DNA-binding domain"/>
    <property type="match status" value="1"/>
</dbReference>
<evidence type="ECO:0000256" key="3">
    <source>
        <dbReference type="ARBA" id="ARBA00023163"/>
    </source>
</evidence>
<organism evidence="5 6">
    <name type="scientific">Teichococcus globiformis</name>
    <dbReference type="NCBI Taxonomy" id="2307229"/>
    <lineage>
        <taxon>Bacteria</taxon>
        <taxon>Pseudomonadati</taxon>
        <taxon>Pseudomonadota</taxon>
        <taxon>Alphaproteobacteria</taxon>
        <taxon>Acetobacterales</taxon>
        <taxon>Roseomonadaceae</taxon>
        <taxon>Roseomonas</taxon>
    </lineage>
</organism>
<dbReference type="CDD" id="cd00090">
    <property type="entry name" value="HTH_ARSR"/>
    <property type="match status" value="1"/>
</dbReference>
<dbReference type="PANTHER" id="PTHR30154">
    <property type="entry name" value="LEUCINE-RESPONSIVE REGULATORY PROTEIN"/>
    <property type="match status" value="1"/>
</dbReference>
<gene>
    <name evidence="5" type="ORF">ACFOD4_18955</name>
</gene>
<dbReference type="InterPro" id="IPR019887">
    <property type="entry name" value="Tscrpt_reg_AsnC/Lrp_C"/>
</dbReference>
<evidence type="ECO:0000256" key="1">
    <source>
        <dbReference type="ARBA" id="ARBA00023015"/>
    </source>
</evidence>
<dbReference type="InterPro" id="IPR036388">
    <property type="entry name" value="WH-like_DNA-bd_sf"/>
</dbReference>
<proteinExistence type="predicted"/>
<dbReference type="PANTHER" id="PTHR30154:SF34">
    <property type="entry name" value="TRANSCRIPTIONAL REGULATOR AZLB"/>
    <property type="match status" value="1"/>
</dbReference>
<evidence type="ECO:0000256" key="2">
    <source>
        <dbReference type="ARBA" id="ARBA00023125"/>
    </source>
</evidence>
<dbReference type="Gene3D" id="3.30.70.920">
    <property type="match status" value="1"/>
</dbReference>
<dbReference type="SUPFAM" id="SSF54909">
    <property type="entry name" value="Dimeric alpha+beta barrel"/>
    <property type="match status" value="1"/>
</dbReference>
<dbReference type="Proteomes" id="UP001595593">
    <property type="component" value="Unassembled WGS sequence"/>
</dbReference>